<accession>A0ABV6IKW6</accession>
<feature type="domain" description="Ice-binding protein C-terminal" evidence="3">
    <location>
        <begin position="297"/>
        <end position="320"/>
    </location>
</feature>
<evidence type="ECO:0000256" key="1">
    <source>
        <dbReference type="SAM" id="Phobius"/>
    </source>
</evidence>
<sequence length="327" mass="34715">MKLFRWRAETVTAVAAVAFAVAAPCGPASAESILFVGNSFTYGEPAGAPPVVQNYRTNTVTDLNNTGIGGVPSLFKAFTAQAGLNYSVSLETQGGTGLDFHYNNRLGLINQPWDHVVLQSYSTLDSTNPGNPAKLIQYSALLANELTARNPNVDVNLMATWSRADQTYLPSGFWFGQPISAMQQDVQAGYEAAKANSPLIDGVIPVGAAWNRAIETGFADANPYDGIAAGLVNLWAPDNYHASPFGYYLEGLMVFGQVTGLDPLSLGANEYVARDLGFTTAQAIALQRIAHDQLAVAVPEPASAALFGMGLLGLFGLRRRPRAAMPA</sequence>
<comment type="caution">
    <text evidence="4">The sequence shown here is derived from an EMBL/GenBank/DDBJ whole genome shotgun (WGS) entry which is preliminary data.</text>
</comment>
<keyword evidence="2" id="KW-0732">Signal</keyword>
<feature type="signal peptide" evidence="2">
    <location>
        <begin position="1"/>
        <end position="30"/>
    </location>
</feature>
<evidence type="ECO:0000313" key="5">
    <source>
        <dbReference type="Proteomes" id="UP001589789"/>
    </source>
</evidence>
<protein>
    <submittedName>
        <fullName evidence="4">PEP-CTERM sorting domain-containing protein</fullName>
    </submittedName>
</protein>
<keyword evidence="1" id="KW-0472">Membrane</keyword>
<organism evidence="4 5">
    <name type="scientific">Muricoccus vinaceus</name>
    <dbReference type="NCBI Taxonomy" id="424704"/>
    <lineage>
        <taxon>Bacteria</taxon>
        <taxon>Pseudomonadati</taxon>
        <taxon>Pseudomonadota</taxon>
        <taxon>Alphaproteobacteria</taxon>
        <taxon>Acetobacterales</taxon>
        <taxon>Roseomonadaceae</taxon>
        <taxon>Muricoccus</taxon>
    </lineage>
</organism>
<dbReference type="InterPro" id="IPR036514">
    <property type="entry name" value="SGNH_hydro_sf"/>
</dbReference>
<reference evidence="4 5" key="1">
    <citation type="submission" date="2024-09" db="EMBL/GenBank/DDBJ databases">
        <authorList>
            <person name="Sun Q."/>
            <person name="Mori K."/>
        </authorList>
    </citation>
    <scope>NUCLEOTIDE SEQUENCE [LARGE SCALE GENOMIC DNA]</scope>
    <source>
        <strain evidence="4 5">CCM 7468</strain>
    </source>
</reference>
<dbReference type="EMBL" id="JBHLVZ010000002">
    <property type="protein sequence ID" value="MFC0384246.1"/>
    <property type="molecule type" value="Genomic_DNA"/>
</dbReference>
<dbReference type="Gene3D" id="3.40.50.1110">
    <property type="entry name" value="SGNH hydrolase"/>
    <property type="match status" value="1"/>
</dbReference>
<dbReference type="NCBIfam" id="TIGR02595">
    <property type="entry name" value="PEP_CTERM"/>
    <property type="match status" value="1"/>
</dbReference>
<proteinExistence type="predicted"/>
<keyword evidence="1" id="KW-0812">Transmembrane</keyword>
<evidence type="ECO:0000259" key="3">
    <source>
        <dbReference type="Pfam" id="PF07589"/>
    </source>
</evidence>
<keyword evidence="5" id="KW-1185">Reference proteome</keyword>
<dbReference type="SUPFAM" id="SSF52266">
    <property type="entry name" value="SGNH hydrolase"/>
    <property type="match status" value="1"/>
</dbReference>
<feature type="chain" id="PRO_5047027337" evidence="2">
    <location>
        <begin position="31"/>
        <end position="327"/>
    </location>
</feature>
<keyword evidence="1" id="KW-1133">Transmembrane helix</keyword>
<dbReference type="InterPro" id="IPR013424">
    <property type="entry name" value="Ice-binding_C"/>
</dbReference>
<feature type="transmembrane region" description="Helical" evidence="1">
    <location>
        <begin position="294"/>
        <end position="317"/>
    </location>
</feature>
<dbReference type="Proteomes" id="UP001589789">
    <property type="component" value="Unassembled WGS sequence"/>
</dbReference>
<name>A0ABV6IKW6_9PROT</name>
<dbReference type="RefSeq" id="WP_377048282.1">
    <property type="nucleotide sequence ID" value="NZ_JBHLVZ010000002.1"/>
</dbReference>
<evidence type="ECO:0000256" key="2">
    <source>
        <dbReference type="SAM" id="SignalP"/>
    </source>
</evidence>
<gene>
    <name evidence="4" type="ORF">ACFFIC_01625</name>
</gene>
<evidence type="ECO:0000313" key="4">
    <source>
        <dbReference type="EMBL" id="MFC0384246.1"/>
    </source>
</evidence>
<dbReference type="Pfam" id="PF07589">
    <property type="entry name" value="PEP-CTERM"/>
    <property type="match status" value="1"/>
</dbReference>